<comment type="caution">
    <text evidence="8">The sequence shown here is derived from an EMBL/GenBank/DDBJ whole genome shotgun (WGS) entry which is preliminary data.</text>
</comment>
<feature type="transmembrane region" description="Helical" evidence="6">
    <location>
        <begin position="139"/>
        <end position="163"/>
    </location>
</feature>
<dbReference type="PANTHER" id="PTHR42718:SF9">
    <property type="entry name" value="MAJOR FACILITATOR SUPERFAMILY MULTIDRUG TRANSPORTER MFSC"/>
    <property type="match status" value="1"/>
</dbReference>
<evidence type="ECO:0000256" key="6">
    <source>
        <dbReference type="SAM" id="Phobius"/>
    </source>
</evidence>
<comment type="subcellular location">
    <subcellularLocation>
        <location evidence="1">Cell membrane</location>
        <topology evidence="1">Multi-pass membrane protein</topology>
    </subcellularLocation>
</comment>
<dbReference type="Gene3D" id="1.20.1250.20">
    <property type="entry name" value="MFS general substrate transporter like domains"/>
    <property type="match status" value="1"/>
</dbReference>
<organism evidence="8 9">
    <name type="scientific">Clostridium aminobutyricum</name>
    <dbReference type="NCBI Taxonomy" id="33953"/>
    <lineage>
        <taxon>Bacteria</taxon>
        <taxon>Bacillati</taxon>
        <taxon>Bacillota</taxon>
        <taxon>Clostridia</taxon>
        <taxon>Eubacteriales</taxon>
        <taxon>Clostridiaceae</taxon>
        <taxon>Clostridium</taxon>
    </lineage>
</organism>
<accession>A0A939D7Q2</accession>
<reference evidence="8" key="1">
    <citation type="submission" date="2021-02" db="EMBL/GenBank/DDBJ databases">
        <title>Abyssanaerobacter marinus gen.nov., sp., nov, anaerobic bacterium isolated from the Onnuri vent field of Indian Ocean and suggestion of Mogibacteriaceae fam. nov., and proposal of reclassification of ambiguous this family's genus member.</title>
        <authorList>
            <person name="Kim Y.J."/>
            <person name="Yang J.-A."/>
        </authorList>
    </citation>
    <scope>NUCLEOTIDE SEQUENCE</scope>
    <source>
        <strain evidence="8">DSM 2634</strain>
    </source>
</reference>
<dbReference type="CDD" id="cd17321">
    <property type="entry name" value="MFS_MMR_MDR_like"/>
    <property type="match status" value="1"/>
</dbReference>
<dbReference type="InterPro" id="IPR036259">
    <property type="entry name" value="MFS_trans_sf"/>
</dbReference>
<dbReference type="GO" id="GO:0005886">
    <property type="term" value="C:plasma membrane"/>
    <property type="evidence" value="ECO:0007669"/>
    <property type="project" value="UniProtKB-SubCell"/>
</dbReference>
<keyword evidence="2" id="KW-0813">Transport</keyword>
<dbReference type="InterPro" id="IPR011701">
    <property type="entry name" value="MFS"/>
</dbReference>
<dbReference type="Gene3D" id="1.20.1720.10">
    <property type="entry name" value="Multidrug resistance protein D"/>
    <property type="match status" value="1"/>
</dbReference>
<feature type="domain" description="Major facilitator superfamily (MFS) profile" evidence="7">
    <location>
        <begin position="14"/>
        <end position="469"/>
    </location>
</feature>
<evidence type="ECO:0000256" key="2">
    <source>
        <dbReference type="ARBA" id="ARBA00022448"/>
    </source>
</evidence>
<feature type="transmembrane region" description="Helical" evidence="6">
    <location>
        <begin position="446"/>
        <end position="464"/>
    </location>
</feature>
<feature type="transmembrane region" description="Helical" evidence="6">
    <location>
        <begin position="81"/>
        <end position="99"/>
    </location>
</feature>
<keyword evidence="9" id="KW-1185">Reference proteome</keyword>
<feature type="transmembrane region" description="Helical" evidence="6">
    <location>
        <begin position="270"/>
        <end position="295"/>
    </location>
</feature>
<protein>
    <submittedName>
        <fullName evidence="8">MFS transporter</fullName>
    </submittedName>
</protein>
<evidence type="ECO:0000256" key="3">
    <source>
        <dbReference type="ARBA" id="ARBA00022692"/>
    </source>
</evidence>
<feature type="transmembrane region" description="Helical" evidence="6">
    <location>
        <begin position="12"/>
        <end position="30"/>
    </location>
</feature>
<evidence type="ECO:0000256" key="1">
    <source>
        <dbReference type="ARBA" id="ARBA00004651"/>
    </source>
</evidence>
<evidence type="ECO:0000256" key="5">
    <source>
        <dbReference type="ARBA" id="ARBA00023136"/>
    </source>
</evidence>
<dbReference type="PROSITE" id="PS50850">
    <property type="entry name" value="MFS"/>
    <property type="match status" value="1"/>
</dbReference>
<sequence length="471" mass="51239">MSLHKNDKFIKRWIFAITGMANLSVCFAINSLNLALPTLAAEFGVSQGDVSWLALVYSLIPCCMLLICGKMADLYGYKRQYEVGFCFFAFASLFAPLLSHNLVTLIFFRALQGLGYSILISITQATISRTFDDHERGKALGINSIFVSVGLASGPTIGGMLITHFSWHAIFYSSIPFCLVGLVATILVMPEDNRKTPSNIKLDWLGGLFFASSIGTLAISLNFSDDWGVTSFPFLFCMGIFLLTLGLFIRREKKISVPLMPLELFKNRTFSLANATCALSYMTQQLTIYVFPFFLINTLLLPSDKSGLILLASPAAMMIASPLGGSLSDRYGTRRPAVIGLLLIAMNCILVGFFKENMSIFFIILVLLMVGAGNGLSVSAINSAILGSVPKEHSGVASGMLATMRNIGNTFGTAIASVILIIRQTHYAIDPGLSKNAGYLLAQRDTFLVGFGLVLLAVLLIMRIPDNSQKQ</sequence>
<evidence type="ECO:0000313" key="8">
    <source>
        <dbReference type="EMBL" id="MBN7772595.1"/>
    </source>
</evidence>
<feature type="transmembrane region" description="Helical" evidence="6">
    <location>
        <begin position="360"/>
        <end position="386"/>
    </location>
</feature>
<dbReference type="PRINTS" id="PR01036">
    <property type="entry name" value="TCRTETB"/>
</dbReference>
<feature type="transmembrane region" description="Helical" evidence="6">
    <location>
        <begin position="50"/>
        <end position="69"/>
    </location>
</feature>
<evidence type="ECO:0000313" key="9">
    <source>
        <dbReference type="Proteomes" id="UP000664545"/>
    </source>
</evidence>
<dbReference type="InterPro" id="IPR020846">
    <property type="entry name" value="MFS_dom"/>
</dbReference>
<name>A0A939D7Q2_CLOAM</name>
<dbReference type="Proteomes" id="UP000664545">
    <property type="component" value="Unassembled WGS sequence"/>
</dbReference>
<keyword evidence="3 6" id="KW-0812">Transmembrane</keyword>
<keyword evidence="5 6" id="KW-0472">Membrane</keyword>
<dbReference type="Pfam" id="PF07690">
    <property type="entry name" value="MFS_1"/>
    <property type="match status" value="1"/>
</dbReference>
<evidence type="ECO:0000259" key="7">
    <source>
        <dbReference type="PROSITE" id="PS50850"/>
    </source>
</evidence>
<feature type="transmembrane region" description="Helical" evidence="6">
    <location>
        <begin position="105"/>
        <end position="127"/>
    </location>
</feature>
<keyword evidence="4 6" id="KW-1133">Transmembrane helix</keyword>
<dbReference type="GO" id="GO:0022857">
    <property type="term" value="F:transmembrane transporter activity"/>
    <property type="evidence" value="ECO:0007669"/>
    <property type="project" value="InterPro"/>
</dbReference>
<feature type="transmembrane region" description="Helical" evidence="6">
    <location>
        <begin position="307"/>
        <end position="325"/>
    </location>
</feature>
<evidence type="ECO:0000256" key="4">
    <source>
        <dbReference type="ARBA" id="ARBA00022989"/>
    </source>
</evidence>
<feature type="transmembrane region" description="Helical" evidence="6">
    <location>
        <begin position="169"/>
        <end position="190"/>
    </location>
</feature>
<feature type="transmembrane region" description="Helical" evidence="6">
    <location>
        <begin position="337"/>
        <end position="354"/>
    </location>
</feature>
<feature type="transmembrane region" description="Helical" evidence="6">
    <location>
        <begin position="202"/>
        <end position="221"/>
    </location>
</feature>
<dbReference type="SUPFAM" id="SSF103473">
    <property type="entry name" value="MFS general substrate transporter"/>
    <property type="match status" value="1"/>
</dbReference>
<proteinExistence type="predicted"/>
<feature type="transmembrane region" description="Helical" evidence="6">
    <location>
        <begin position="407"/>
        <end position="426"/>
    </location>
</feature>
<dbReference type="AlphaFoldDB" id="A0A939D7Q2"/>
<gene>
    <name evidence="8" type="ORF">JYB65_04405</name>
</gene>
<dbReference type="EMBL" id="JAFJZZ010000001">
    <property type="protein sequence ID" value="MBN7772595.1"/>
    <property type="molecule type" value="Genomic_DNA"/>
</dbReference>
<feature type="transmembrane region" description="Helical" evidence="6">
    <location>
        <begin position="227"/>
        <end position="249"/>
    </location>
</feature>
<dbReference type="PANTHER" id="PTHR42718">
    <property type="entry name" value="MAJOR FACILITATOR SUPERFAMILY MULTIDRUG TRANSPORTER MFSC"/>
    <property type="match status" value="1"/>
</dbReference>